<keyword evidence="1" id="KW-0812">Transmembrane</keyword>
<feature type="transmembrane region" description="Helical" evidence="1">
    <location>
        <begin position="12"/>
        <end position="29"/>
    </location>
</feature>
<proteinExistence type="predicted"/>
<feature type="transmembrane region" description="Helical" evidence="1">
    <location>
        <begin position="167"/>
        <end position="189"/>
    </location>
</feature>
<keyword evidence="3" id="KW-1185">Reference proteome</keyword>
<evidence type="ECO:0008006" key="4">
    <source>
        <dbReference type="Google" id="ProtNLM"/>
    </source>
</evidence>
<feature type="transmembrane region" description="Helical" evidence="1">
    <location>
        <begin position="116"/>
        <end position="138"/>
    </location>
</feature>
<sequence>MSLKNLNPQFGVMLLFIIAAGIIRVVLGADASMSPIAMFTPVGAMALFGGASFSQKWKSYAFPLLTLFLSDVILMQVFQKEWASGLLYKGWIWNYASFVLIVLIGQVMIKKISVLNVGMAAIAAALVHFLVSNFGVWASGSTDITTNLPFTRDFAGLLKCYALGLPFMKYTLVGNLIYSTIFFGSFALVKQRMRFAQ</sequence>
<feature type="transmembrane region" description="Helical" evidence="1">
    <location>
        <begin position="91"/>
        <end position="109"/>
    </location>
</feature>
<dbReference type="InterPro" id="IPR046487">
    <property type="entry name" value="DUF6580"/>
</dbReference>
<dbReference type="AlphaFoldDB" id="A0A1H3Y0U5"/>
<name>A0A1H3Y0U5_9BACT</name>
<keyword evidence="1" id="KW-1133">Transmembrane helix</keyword>
<dbReference type="RefSeq" id="WP_089758512.1">
    <property type="nucleotide sequence ID" value="NZ_BKAT01000010.1"/>
</dbReference>
<accession>A0A1H3Y0U5</accession>
<dbReference type="STRING" id="408074.SAMN05660909_00583"/>
<protein>
    <recommendedName>
        <fullName evidence="4">ECF transporter S component</fullName>
    </recommendedName>
</protein>
<gene>
    <name evidence="2" type="ORF">SAMN05660909_00583</name>
</gene>
<evidence type="ECO:0000313" key="2">
    <source>
        <dbReference type="EMBL" id="SEA04484.1"/>
    </source>
</evidence>
<evidence type="ECO:0000313" key="3">
    <source>
        <dbReference type="Proteomes" id="UP000199656"/>
    </source>
</evidence>
<evidence type="ECO:0000256" key="1">
    <source>
        <dbReference type="SAM" id="Phobius"/>
    </source>
</evidence>
<feature type="transmembrane region" description="Helical" evidence="1">
    <location>
        <begin position="35"/>
        <end position="53"/>
    </location>
</feature>
<dbReference type="OrthoDB" id="9806699at2"/>
<dbReference type="EMBL" id="FNRL01000002">
    <property type="protein sequence ID" value="SEA04484.1"/>
    <property type="molecule type" value="Genomic_DNA"/>
</dbReference>
<reference evidence="3" key="1">
    <citation type="submission" date="2016-10" db="EMBL/GenBank/DDBJ databases">
        <authorList>
            <person name="Varghese N."/>
            <person name="Submissions S."/>
        </authorList>
    </citation>
    <scope>NUCLEOTIDE SEQUENCE [LARGE SCALE GENOMIC DNA]</scope>
    <source>
        <strain evidence="3">DSM 23920</strain>
    </source>
</reference>
<dbReference type="Pfam" id="PF20221">
    <property type="entry name" value="DUF6580"/>
    <property type="match status" value="1"/>
</dbReference>
<keyword evidence="1" id="KW-0472">Membrane</keyword>
<organism evidence="2 3">
    <name type="scientific">Chitinophaga terrae</name>
    <name type="common">ex Kim and Jung 2007</name>
    <dbReference type="NCBI Taxonomy" id="408074"/>
    <lineage>
        <taxon>Bacteria</taxon>
        <taxon>Pseudomonadati</taxon>
        <taxon>Bacteroidota</taxon>
        <taxon>Chitinophagia</taxon>
        <taxon>Chitinophagales</taxon>
        <taxon>Chitinophagaceae</taxon>
        <taxon>Chitinophaga</taxon>
    </lineage>
</organism>
<dbReference type="Proteomes" id="UP000199656">
    <property type="component" value="Unassembled WGS sequence"/>
</dbReference>
<feature type="transmembrane region" description="Helical" evidence="1">
    <location>
        <begin position="60"/>
        <end position="79"/>
    </location>
</feature>